<dbReference type="Proteomes" id="UP001345963">
    <property type="component" value="Unassembled WGS sequence"/>
</dbReference>
<dbReference type="EMBL" id="JAHUTI010012451">
    <property type="protein sequence ID" value="MED6236655.1"/>
    <property type="molecule type" value="Genomic_DNA"/>
</dbReference>
<evidence type="ECO:0000256" key="2">
    <source>
        <dbReference type="RuleBase" id="RU367083"/>
    </source>
</evidence>
<keyword evidence="2" id="KW-0810">Translation regulation</keyword>
<keyword evidence="2" id="KW-0804">Transcription</keyword>
<evidence type="ECO:0000313" key="4">
    <source>
        <dbReference type="EMBL" id="MED6236655.1"/>
    </source>
</evidence>
<feature type="compositionally biased region" description="Polar residues" evidence="3">
    <location>
        <begin position="1"/>
        <end position="21"/>
    </location>
</feature>
<protein>
    <recommendedName>
        <fullName evidence="2">CCR4-NOT transcription complex subunit 10</fullName>
    </recommendedName>
</protein>
<comment type="function">
    <text evidence="2">Component of the CCR4-NOT complex which is one of the major cellular mRNA deadenylases and is linked to various cellular processes including bulk mRNA degradation, miRNA-mediated repression, translational repression during translational initiation and general transcription regulation.</text>
</comment>
<dbReference type="InterPro" id="IPR039740">
    <property type="entry name" value="CNOT10"/>
</dbReference>
<evidence type="ECO:0000313" key="5">
    <source>
        <dbReference type="Proteomes" id="UP001345963"/>
    </source>
</evidence>
<keyword evidence="2" id="KW-0805">Transcription regulation</keyword>
<accession>A0ABU7AGX5</accession>
<comment type="similarity">
    <text evidence="1 2">Belongs to the CNOT10 family.</text>
</comment>
<keyword evidence="2" id="KW-0943">RNA-mediated gene silencing</keyword>
<dbReference type="Gene3D" id="1.25.40.10">
    <property type="entry name" value="Tetratricopeptide repeat domain"/>
    <property type="match status" value="1"/>
</dbReference>
<evidence type="ECO:0000256" key="3">
    <source>
        <dbReference type="SAM" id="MobiDB-lite"/>
    </source>
</evidence>
<keyword evidence="2" id="KW-0539">Nucleus</keyword>
<dbReference type="PANTHER" id="PTHR12979:SF5">
    <property type="entry name" value="CCR4-NOT TRANSCRIPTION COMPLEX SUBUNIT 10"/>
    <property type="match status" value="1"/>
</dbReference>
<name>A0ABU7AGX5_9TELE</name>
<proteinExistence type="inferred from homology"/>
<organism evidence="4 5">
    <name type="scientific">Ataeniobius toweri</name>
    <dbReference type="NCBI Taxonomy" id="208326"/>
    <lineage>
        <taxon>Eukaryota</taxon>
        <taxon>Metazoa</taxon>
        <taxon>Chordata</taxon>
        <taxon>Craniata</taxon>
        <taxon>Vertebrata</taxon>
        <taxon>Euteleostomi</taxon>
        <taxon>Actinopterygii</taxon>
        <taxon>Neopterygii</taxon>
        <taxon>Teleostei</taxon>
        <taxon>Neoteleostei</taxon>
        <taxon>Acanthomorphata</taxon>
        <taxon>Ovalentaria</taxon>
        <taxon>Atherinomorphae</taxon>
        <taxon>Cyprinodontiformes</taxon>
        <taxon>Goodeidae</taxon>
        <taxon>Ataeniobius</taxon>
    </lineage>
</organism>
<reference evidence="4 5" key="1">
    <citation type="submission" date="2021-07" db="EMBL/GenBank/DDBJ databases">
        <authorList>
            <person name="Palmer J.M."/>
        </authorList>
    </citation>
    <scope>NUCLEOTIDE SEQUENCE [LARGE SCALE GENOMIC DNA]</scope>
    <source>
        <strain evidence="4 5">AT_MEX2019</strain>
        <tissue evidence="4">Muscle</tissue>
    </source>
</reference>
<dbReference type="PANTHER" id="PTHR12979">
    <property type="entry name" value="CCR4-NOT TRANSCRIPTION COMPLEX SUBUNIT 10"/>
    <property type="match status" value="1"/>
</dbReference>
<evidence type="ECO:0000256" key="1">
    <source>
        <dbReference type="ARBA" id="ARBA00010080"/>
    </source>
</evidence>
<dbReference type="InterPro" id="IPR011990">
    <property type="entry name" value="TPR-like_helical_dom_sf"/>
</dbReference>
<dbReference type="SUPFAM" id="SSF48452">
    <property type="entry name" value="TPR-like"/>
    <property type="match status" value="1"/>
</dbReference>
<comment type="subcellular location">
    <subcellularLocation>
        <location evidence="2">Cytoplasm</location>
    </subcellularLocation>
    <subcellularLocation>
        <location evidence="2">Nucleus</location>
    </subcellularLocation>
</comment>
<sequence>MAENSEINEAKLNSSPSSGMTDQEKEMAASAYEAFLSGKYEESLKHLEALQELNKEDYKITMNKAVAEFYKSGQTTMGTLKQTLMAMKNQLHTTAEDVDGLDDVENSLLYYNQATLHYHMRQYSEAICIAEKLYQFLEPFEKFAQAVCFLLVDLYLLTFQPEKALHLLAVLDKISVQGSNKNGKGEVASNYSRISNHSDIDIGIFQ</sequence>
<keyword evidence="5" id="KW-1185">Reference proteome</keyword>
<keyword evidence="2" id="KW-0963">Cytoplasm</keyword>
<gene>
    <name evidence="4" type="primary">CNOT10_2</name>
    <name evidence="4" type="ORF">ATANTOWER_012260</name>
</gene>
<comment type="caution">
    <text evidence="4">The sequence shown here is derived from an EMBL/GenBank/DDBJ whole genome shotgun (WGS) entry which is preliminary data.</text>
</comment>
<feature type="region of interest" description="Disordered" evidence="3">
    <location>
        <begin position="1"/>
        <end position="24"/>
    </location>
</feature>